<reference evidence="3 4" key="1">
    <citation type="submission" date="2018-01" db="EMBL/GenBank/DDBJ databases">
        <title>The whole genome sequencing and assembly of Halobacillus litoralis ERB031 strain.</title>
        <authorList>
            <person name="Lee S.-J."/>
            <person name="Park M.-K."/>
            <person name="Kim J.-Y."/>
            <person name="Lee Y.-J."/>
            <person name="Yi H."/>
            <person name="Bahn Y.-S."/>
            <person name="Kim J.F."/>
            <person name="Lee D.-W."/>
        </authorList>
    </citation>
    <scope>NUCLEOTIDE SEQUENCE [LARGE SCALE GENOMIC DNA]</scope>
    <source>
        <strain evidence="3 4">ERB 031</strain>
    </source>
</reference>
<evidence type="ECO:0000313" key="4">
    <source>
        <dbReference type="Proteomes" id="UP000287756"/>
    </source>
</evidence>
<dbReference type="Pfam" id="PF13349">
    <property type="entry name" value="DUF4097"/>
    <property type="match status" value="1"/>
</dbReference>
<accession>A0A410MG82</accession>
<dbReference type="EMBL" id="CP026118">
    <property type="protein sequence ID" value="QAS53731.1"/>
    <property type="molecule type" value="Genomic_DNA"/>
</dbReference>
<feature type="domain" description="DUF4097" evidence="1">
    <location>
        <begin position="146"/>
        <end position="302"/>
    </location>
</feature>
<dbReference type="KEGG" id="hli:HLI_16730"/>
<gene>
    <name evidence="3" type="ORF">HLI_16730</name>
</gene>
<dbReference type="InterPro" id="IPR053959">
    <property type="entry name" value="YvlB/LiaX_N"/>
</dbReference>
<organism evidence="3 4">
    <name type="scientific">Halobacillus litoralis</name>
    <dbReference type="NCBI Taxonomy" id="45668"/>
    <lineage>
        <taxon>Bacteria</taxon>
        <taxon>Bacillati</taxon>
        <taxon>Bacillota</taxon>
        <taxon>Bacilli</taxon>
        <taxon>Bacillales</taxon>
        <taxon>Bacillaceae</taxon>
        <taxon>Halobacillus</taxon>
    </lineage>
</organism>
<dbReference type="OrthoDB" id="2240743at2"/>
<dbReference type="Proteomes" id="UP000287756">
    <property type="component" value="Chromosome"/>
</dbReference>
<dbReference type="Pfam" id="PF22746">
    <property type="entry name" value="SHOCT-like_DUF2089-C"/>
    <property type="match status" value="1"/>
</dbReference>
<name>A0A410MG82_9BACI</name>
<feature type="domain" description="YvlB/LiaX N-terminal" evidence="2">
    <location>
        <begin position="3"/>
        <end position="33"/>
    </location>
</feature>
<protein>
    <submittedName>
        <fullName evidence="3">Uncharacterized protein</fullName>
    </submittedName>
</protein>
<evidence type="ECO:0000259" key="1">
    <source>
        <dbReference type="Pfam" id="PF13349"/>
    </source>
</evidence>
<dbReference type="AlphaFoldDB" id="A0A410MG82"/>
<proteinExistence type="predicted"/>
<dbReference type="InterPro" id="IPR025164">
    <property type="entry name" value="Toastrack_DUF4097"/>
</dbReference>
<dbReference type="RefSeq" id="WP_128526002.1">
    <property type="nucleotide sequence ID" value="NZ_CANLVY010000007.1"/>
</dbReference>
<evidence type="ECO:0000313" key="3">
    <source>
        <dbReference type="EMBL" id="QAS53731.1"/>
    </source>
</evidence>
<sequence>MNEERMKILQMIEKGTVSAEEGAKLLSAVEEGPDKGSAAQEEKKKYGLKHFLGDAVEKIKNSDFDLSFGEYVEFDHETELEPADFHDADFSIANGSLEVHTWEKNYVKATSHVKVYQVENEEEARQRFHDDVQFEINNDLLRLASPSKKIKTNVELFLPKKSYTFVKSKLTNGPLHMDGLKSEHFQLKTSNGPVELSNVSGETCKLETGNGAITLTNGVFEQCYADTINGAITLGGAYSKSDASAVSGSITVNHTGNRAHTGFYKTTTGSVKVSLPTEKKIDGVLRTKMGSLYCKLDNYKILNDKKEVMNKLLEFEAYEQFEDAYHIEAETKTGSVTVNPPVQL</sequence>
<dbReference type="Gene3D" id="2.160.20.120">
    <property type="match status" value="1"/>
</dbReference>
<evidence type="ECO:0000259" key="2">
    <source>
        <dbReference type="Pfam" id="PF22746"/>
    </source>
</evidence>